<dbReference type="InterPro" id="IPR000920">
    <property type="entry name" value="Myelin_P0-rel"/>
</dbReference>
<evidence type="ECO:0000256" key="10">
    <source>
        <dbReference type="SAM" id="Phobius"/>
    </source>
</evidence>
<keyword evidence="6 10" id="KW-0472">Membrane</keyword>
<dbReference type="Gene3D" id="2.60.40.10">
    <property type="entry name" value="Immunoglobulins"/>
    <property type="match status" value="1"/>
</dbReference>
<dbReference type="InterPro" id="IPR013106">
    <property type="entry name" value="Ig_V-set"/>
</dbReference>
<dbReference type="EMBL" id="JAUCMX010000011">
    <property type="protein sequence ID" value="KAK3531346.1"/>
    <property type="molecule type" value="Genomic_DNA"/>
</dbReference>
<feature type="transmembrane region" description="Helical" evidence="10">
    <location>
        <begin position="15"/>
        <end position="37"/>
    </location>
</feature>
<protein>
    <recommendedName>
        <fullName evidence="11">Ig-like domain-containing protein</fullName>
    </recommendedName>
</protein>
<dbReference type="GO" id="GO:0005886">
    <property type="term" value="C:plasma membrane"/>
    <property type="evidence" value="ECO:0007669"/>
    <property type="project" value="TreeGrafter"/>
</dbReference>
<evidence type="ECO:0000256" key="3">
    <source>
        <dbReference type="ARBA" id="ARBA00022692"/>
    </source>
</evidence>
<evidence type="ECO:0000256" key="2">
    <source>
        <dbReference type="ARBA" id="ARBA00007180"/>
    </source>
</evidence>
<proteinExistence type="inferred from homology"/>
<organism evidence="12 13">
    <name type="scientific">Hemibagrus guttatus</name>
    <dbReference type="NCBI Taxonomy" id="175788"/>
    <lineage>
        <taxon>Eukaryota</taxon>
        <taxon>Metazoa</taxon>
        <taxon>Chordata</taxon>
        <taxon>Craniata</taxon>
        <taxon>Vertebrata</taxon>
        <taxon>Euteleostomi</taxon>
        <taxon>Actinopterygii</taxon>
        <taxon>Neopterygii</taxon>
        <taxon>Teleostei</taxon>
        <taxon>Ostariophysi</taxon>
        <taxon>Siluriformes</taxon>
        <taxon>Bagridae</taxon>
        <taxon>Hemibagrus</taxon>
    </lineage>
</organism>
<evidence type="ECO:0000256" key="4">
    <source>
        <dbReference type="ARBA" id="ARBA00022729"/>
    </source>
</evidence>
<name>A0AAE0V2W3_9TELE</name>
<keyword evidence="3 10" id="KW-0812">Transmembrane</keyword>
<keyword evidence="7" id="KW-1015">Disulfide bond</keyword>
<dbReference type="InterPro" id="IPR003599">
    <property type="entry name" value="Ig_sub"/>
</dbReference>
<dbReference type="PRINTS" id="PR00213">
    <property type="entry name" value="MYELINP0"/>
</dbReference>
<dbReference type="PROSITE" id="PS50835">
    <property type="entry name" value="IG_LIKE"/>
    <property type="match status" value="1"/>
</dbReference>
<dbReference type="SUPFAM" id="SSF48726">
    <property type="entry name" value="Immunoglobulin"/>
    <property type="match status" value="1"/>
</dbReference>
<evidence type="ECO:0000256" key="8">
    <source>
        <dbReference type="ARBA" id="ARBA00023180"/>
    </source>
</evidence>
<dbReference type="SMART" id="SM00409">
    <property type="entry name" value="IG"/>
    <property type="match status" value="1"/>
</dbReference>
<evidence type="ECO:0000256" key="9">
    <source>
        <dbReference type="ARBA" id="ARBA00023319"/>
    </source>
</evidence>
<evidence type="ECO:0000313" key="13">
    <source>
        <dbReference type="Proteomes" id="UP001274896"/>
    </source>
</evidence>
<dbReference type="SMART" id="SM00406">
    <property type="entry name" value="IGv"/>
    <property type="match status" value="1"/>
</dbReference>
<sequence>MDFIRLQGTSSESGMYFVLFVTIVLWADPVSCITVTAPVEMNAVQGDTVKLSCHFTSTHRPTSRISIDWSFRPQSEGPSQGFFHFQSVAYPPDRGHFKGRVEWHGDPARGDASIRLLNASLNDNGTYICAVRNPPDVQGPPSNTILTVSLKKGIVHFSDIAMLLFFILLPSLLIAMVLLARMLCPCCSPRVKSSRLSHHSPIEVTDVEEMLTHSKECSYHQPSSKQKPAMCCEMYMEDSDEECRRYFEKHRMQFEAESHC</sequence>
<keyword evidence="13" id="KW-1185">Reference proteome</keyword>
<dbReference type="PANTHER" id="PTHR13869">
    <property type="entry name" value="MYELIN P0 RELATED"/>
    <property type="match status" value="1"/>
</dbReference>
<dbReference type="PANTHER" id="PTHR13869:SF20">
    <property type="entry name" value="MYELIN PROTEIN ZERO-LIKE PROTEIN 3"/>
    <property type="match status" value="1"/>
</dbReference>
<keyword evidence="5 10" id="KW-1133">Transmembrane helix</keyword>
<keyword evidence="4" id="KW-0732">Signal</keyword>
<gene>
    <name evidence="12" type="ORF">QTP70_018147</name>
</gene>
<keyword evidence="9" id="KW-0393">Immunoglobulin domain</keyword>
<comment type="similarity">
    <text evidence="2">Belongs to the myelin P0 protein family.</text>
</comment>
<comment type="subcellular location">
    <subcellularLocation>
        <location evidence="1">Membrane</location>
        <topology evidence="1">Single-pass type I membrane protein</topology>
    </subcellularLocation>
</comment>
<evidence type="ECO:0000256" key="5">
    <source>
        <dbReference type="ARBA" id="ARBA00022989"/>
    </source>
</evidence>
<dbReference type="AlphaFoldDB" id="A0AAE0V2W3"/>
<reference evidence="12" key="1">
    <citation type="submission" date="2023-06" db="EMBL/GenBank/DDBJ databases">
        <title>Male Hemibagrus guttatus genome.</title>
        <authorList>
            <person name="Bian C."/>
        </authorList>
    </citation>
    <scope>NUCLEOTIDE SEQUENCE</scope>
    <source>
        <strain evidence="12">Male_cb2023</strain>
        <tissue evidence="12">Muscle</tissue>
    </source>
</reference>
<evidence type="ECO:0000256" key="7">
    <source>
        <dbReference type="ARBA" id="ARBA00023157"/>
    </source>
</evidence>
<feature type="domain" description="Ig-like" evidence="11">
    <location>
        <begin position="29"/>
        <end position="147"/>
    </location>
</feature>
<evidence type="ECO:0000259" key="11">
    <source>
        <dbReference type="PROSITE" id="PS50835"/>
    </source>
</evidence>
<evidence type="ECO:0000313" key="12">
    <source>
        <dbReference type="EMBL" id="KAK3531346.1"/>
    </source>
</evidence>
<dbReference type="FunFam" id="2.60.40.10:FF:000193">
    <property type="entry name" value="Myelin protein zero-like 1 like"/>
    <property type="match status" value="1"/>
</dbReference>
<dbReference type="InterPro" id="IPR007110">
    <property type="entry name" value="Ig-like_dom"/>
</dbReference>
<evidence type="ECO:0000256" key="6">
    <source>
        <dbReference type="ARBA" id="ARBA00023136"/>
    </source>
</evidence>
<feature type="transmembrane region" description="Helical" evidence="10">
    <location>
        <begin position="160"/>
        <end position="183"/>
    </location>
</feature>
<comment type="caution">
    <text evidence="12">The sequence shown here is derived from an EMBL/GenBank/DDBJ whole genome shotgun (WGS) entry which is preliminary data.</text>
</comment>
<dbReference type="Pfam" id="PF07686">
    <property type="entry name" value="V-set"/>
    <property type="match status" value="1"/>
</dbReference>
<accession>A0AAE0V2W3</accession>
<evidence type="ECO:0000256" key="1">
    <source>
        <dbReference type="ARBA" id="ARBA00004479"/>
    </source>
</evidence>
<dbReference type="InterPro" id="IPR013783">
    <property type="entry name" value="Ig-like_fold"/>
</dbReference>
<dbReference type="Proteomes" id="UP001274896">
    <property type="component" value="Unassembled WGS sequence"/>
</dbReference>
<dbReference type="InterPro" id="IPR036179">
    <property type="entry name" value="Ig-like_dom_sf"/>
</dbReference>
<keyword evidence="8" id="KW-0325">Glycoprotein</keyword>